<name>A0A085A2I4_9ENTR</name>
<keyword evidence="2" id="KW-1185">Reference proteome</keyword>
<protein>
    <submittedName>
        <fullName evidence="1">Uncharacterized protein</fullName>
    </submittedName>
</protein>
<dbReference type="Proteomes" id="UP000028630">
    <property type="component" value="Unassembled WGS sequence"/>
</dbReference>
<dbReference type="eggNOG" id="COG1388">
    <property type="taxonomic scope" value="Bacteria"/>
</dbReference>
<reference evidence="2" key="1">
    <citation type="submission" date="2014-05" db="EMBL/GenBank/DDBJ databases">
        <title>ATOL: Assembling a taxonomically balanced genome-scale reconstruction of the evolutionary history of the Enterobacteriaceae.</title>
        <authorList>
            <person name="Plunkett G. III"/>
            <person name="Neeno-Eckwall E.C."/>
            <person name="Glasner J.D."/>
            <person name="Perna N.T."/>
        </authorList>
    </citation>
    <scope>NUCLEOTIDE SEQUENCE [LARGE SCALE GENOMIC DNA]</scope>
    <source>
        <strain evidence="2">ATCC 49490</strain>
    </source>
</reference>
<gene>
    <name evidence="1" type="ORF">GTGU_03151</name>
</gene>
<organism evidence="1 2">
    <name type="scientific">Trabulsiella guamensis ATCC 49490</name>
    <dbReference type="NCBI Taxonomy" id="1005994"/>
    <lineage>
        <taxon>Bacteria</taxon>
        <taxon>Pseudomonadati</taxon>
        <taxon>Pseudomonadota</taxon>
        <taxon>Gammaproteobacteria</taxon>
        <taxon>Enterobacterales</taxon>
        <taxon>Enterobacteriaceae</taxon>
        <taxon>Trabulsiella</taxon>
    </lineage>
</organism>
<sequence length="279" mass="31382">MKYIRAKHDRDLLTVEFVAEDGARYLRSGGTICWRFFNPGNIRPSRTSVCNALKIGTGDTKSGRFMIFPDYDTGWKALKKLLRVSYKDSMVRDVARAYAPTGDGNDPEKYTRFIVRKAVVNADDYIRDMDNVTLERVMEAIKQMEGYYNKEETQQENVIQATNITISDGNKPLANEKVKVVIDQCTYEWSTNQYGELPPIAHLPGRNKIEIIGAGPDGTEDIVYSATAGTASQNVLLLKNFQIFTAKTDIHGEGEKTTTIYTVKKEIRSAGLPEIYGLQ</sequence>
<accession>A0A085A2I4</accession>
<evidence type="ECO:0000313" key="1">
    <source>
        <dbReference type="EMBL" id="KFC04429.1"/>
    </source>
</evidence>
<dbReference type="OrthoDB" id="8776734at2"/>
<dbReference type="EMBL" id="JMTB01000095">
    <property type="protein sequence ID" value="KFC04429.1"/>
    <property type="molecule type" value="Genomic_DNA"/>
</dbReference>
<dbReference type="AlphaFoldDB" id="A0A085A2I4"/>
<dbReference type="RefSeq" id="WP_156964190.1">
    <property type="nucleotide sequence ID" value="NZ_JMTB01000095.1"/>
</dbReference>
<proteinExistence type="predicted"/>
<evidence type="ECO:0000313" key="2">
    <source>
        <dbReference type="Proteomes" id="UP000028630"/>
    </source>
</evidence>
<comment type="caution">
    <text evidence="1">The sequence shown here is derived from an EMBL/GenBank/DDBJ whole genome shotgun (WGS) entry which is preliminary data.</text>
</comment>